<organism evidence="1 2">
    <name type="scientific">Portunus trituberculatus</name>
    <name type="common">Swimming crab</name>
    <name type="synonym">Neptunus trituberculatus</name>
    <dbReference type="NCBI Taxonomy" id="210409"/>
    <lineage>
        <taxon>Eukaryota</taxon>
        <taxon>Metazoa</taxon>
        <taxon>Ecdysozoa</taxon>
        <taxon>Arthropoda</taxon>
        <taxon>Crustacea</taxon>
        <taxon>Multicrustacea</taxon>
        <taxon>Malacostraca</taxon>
        <taxon>Eumalacostraca</taxon>
        <taxon>Eucarida</taxon>
        <taxon>Decapoda</taxon>
        <taxon>Pleocyemata</taxon>
        <taxon>Brachyura</taxon>
        <taxon>Eubrachyura</taxon>
        <taxon>Portunoidea</taxon>
        <taxon>Portunidae</taxon>
        <taxon>Portuninae</taxon>
        <taxon>Portunus</taxon>
    </lineage>
</organism>
<gene>
    <name evidence="1" type="ORF">E2C01_034853</name>
</gene>
<keyword evidence="2" id="KW-1185">Reference proteome</keyword>
<sequence length="199" mass="21918">MRACPFIQSARCSVTLYGAAPSLHKHTEGAGTFHSWKINVSRQRGKNRPLDPMPLLARTPAAFSLPSGRRRKSCALRLVVRSQGVVLTPSPPQERPGCPRKRRCAGPVLLNGVRLTDTKQTGIRTISPWSLRESWVLEIWLACWLAAVRGRQAGRQAGGRVRYIIRVGEGTQLITPYVACLDVRQTAVYPAAASTALPW</sequence>
<reference evidence="1 2" key="1">
    <citation type="submission" date="2019-05" db="EMBL/GenBank/DDBJ databases">
        <title>Another draft genome of Portunus trituberculatus and its Hox gene families provides insights of decapod evolution.</title>
        <authorList>
            <person name="Jeong J.-H."/>
            <person name="Song I."/>
            <person name="Kim S."/>
            <person name="Choi T."/>
            <person name="Kim D."/>
            <person name="Ryu S."/>
            <person name="Kim W."/>
        </authorList>
    </citation>
    <scope>NUCLEOTIDE SEQUENCE [LARGE SCALE GENOMIC DNA]</scope>
    <source>
        <tissue evidence="1">Muscle</tissue>
    </source>
</reference>
<protein>
    <submittedName>
        <fullName evidence="1">Uncharacterized protein</fullName>
    </submittedName>
</protein>
<dbReference type="AlphaFoldDB" id="A0A5B7F6M3"/>
<proteinExistence type="predicted"/>
<name>A0A5B7F6M3_PORTR</name>
<accession>A0A5B7F6M3</accession>
<dbReference type="EMBL" id="VSRR010004990">
    <property type="protein sequence ID" value="MPC41265.1"/>
    <property type="molecule type" value="Genomic_DNA"/>
</dbReference>
<dbReference type="Proteomes" id="UP000324222">
    <property type="component" value="Unassembled WGS sequence"/>
</dbReference>
<evidence type="ECO:0000313" key="1">
    <source>
        <dbReference type="EMBL" id="MPC41265.1"/>
    </source>
</evidence>
<comment type="caution">
    <text evidence="1">The sequence shown here is derived from an EMBL/GenBank/DDBJ whole genome shotgun (WGS) entry which is preliminary data.</text>
</comment>
<evidence type="ECO:0000313" key="2">
    <source>
        <dbReference type="Proteomes" id="UP000324222"/>
    </source>
</evidence>